<dbReference type="SUPFAM" id="SSF48726">
    <property type="entry name" value="Immunoglobulin"/>
    <property type="match status" value="1"/>
</dbReference>
<dbReference type="RefSeq" id="XP_013073792.2">
    <property type="nucleotide sequence ID" value="XM_013218338.2"/>
</dbReference>
<organism evidence="3 5">
    <name type="scientific">Biomphalaria glabrata</name>
    <name type="common">Bloodfluke planorb</name>
    <name type="synonym">Freshwater snail</name>
    <dbReference type="NCBI Taxonomy" id="6526"/>
    <lineage>
        <taxon>Eukaryota</taxon>
        <taxon>Metazoa</taxon>
        <taxon>Spiralia</taxon>
        <taxon>Lophotrochozoa</taxon>
        <taxon>Mollusca</taxon>
        <taxon>Gastropoda</taxon>
        <taxon>Heterobranchia</taxon>
        <taxon>Euthyneura</taxon>
        <taxon>Panpulmonata</taxon>
        <taxon>Hygrophila</taxon>
        <taxon>Lymnaeoidea</taxon>
        <taxon>Planorbidae</taxon>
        <taxon>Biomphalaria</taxon>
    </lineage>
</organism>
<dbReference type="AlphaFoldDB" id="A0A9U8E6B8"/>
<gene>
    <name evidence="4 5" type="primary">LOC106060455</name>
</gene>
<evidence type="ECO:0000259" key="2">
    <source>
        <dbReference type="PROSITE" id="PS50835"/>
    </source>
</evidence>
<dbReference type="InterPro" id="IPR007110">
    <property type="entry name" value="Ig-like_dom"/>
</dbReference>
<reference evidence="4 5" key="1">
    <citation type="submission" date="2025-04" db="UniProtKB">
        <authorList>
            <consortium name="RefSeq"/>
        </authorList>
    </citation>
    <scope>IDENTIFICATION</scope>
</reference>
<evidence type="ECO:0000256" key="1">
    <source>
        <dbReference type="SAM" id="SignalP"/>
    </source>
</evidence>
<sequence>MVVNNFYIGAGVFLSLVSLSLSQTPIEIKGKFTTLSPSNHIKLGETLKFSCLITTDINSMFSNTFVIYRKDGEKRITLAEKGILLEEADPNYYDVKHTYEVASNTLDIQFTILKVTDEDDGKLYCGAFNSKQTPLMGEQSLDIVVLRPLTNLKLIIDGLDPITSNQDSQIEVKSGSHKVQCIAEGSNPAAKAEVYLHGEQDFNGTVTSVILTEKPKTLRTNYTTYLYIASANTGHDLECKASSEYGDTKSIRVPLKVTVEEPNLNCTDTEAYEGQKDTQIICTVDHHNSKLIGYKYQIGPNVYYPGGDRDEIHFVQTEDWLDDDGSKWTKVILTLQKAENEHFSSDIYLVAEHEDGHMSRMPVKLQRVEGPYLNDEDKEGRSRGNDDNSSNMLTLSVITFWLSLLWSLGRRFF</sequence>
<protein>
    <submittedName>
        <fullName evidence="4 5">Uncharacterized protein LOC106060455 isoform X1</fullName>
    </submittedName>
</protein>
<dbReference type="RefSeq" id="XP_013073790.2">
    <property type="nucleotide sequence ID" value="XM_013218336.2"/>
</dbReference>
<evidence type="ECO:0000313" key="3">
    <source>
        <dbReference type="Proteomes" id="UP001165740"/>
    </source>
</evidence>
<accession>A0A9U8E6B8</accession>
<evidence type="ECO:0000313" key="5">
    <source>
        <dbReference type="RefSeq" id="XP_013073792.2"/>
    </source>
</evidence>
<keyword evidence="3" id="KW-1185">Reference proteome</keyword>
<feature type="signal peptide" evidence="1">
    <location>
        <begin position="1"/>
        <end position="22"/>
    </location>
</feature>
<dbReference type="OMA" id="DATFICK"/>
<dbReference type="PROSITE" id="PS50835">
    <property type="entry name" value="IG_LIKE"/>
    <property type="match status" value="1"/>
</dbReference>
<dbReference type="OrthoDB" id="6054172at2759"/>
<dbReference type="InterPro" id="IPR036179">
    <property type="entry name" value="Ig-like_dom_sf"/>
</dbReference>
<evidence type="ECO:0000313" key="4">
    <source>
        <dbReference type="RefSeq" id="XP_013073790.2"/>
    </source>
</evidence>
<dbReference type="GeneID" id="106060455"/>
<dbReference type="Proteomes" id="UP001165740">
    <property type="component" value="Chromosome 1"/>
</dbReference>
<keyword evidence="1" id="KW-0732">Signal</keyword>
<name>A0A9U8E6B8_BIOGL</name>
<feature type="domain" description="Ig-like" evidence="2">
    <location>
        <begin position="25"/>
        <end position="142"/>
    </location>
</feature>
<feature type="chain" id="PRO_5044701634" evidence="1">
    <location>
        <begin position="23"/>
        <end position="413"/>
    </location>
</feature>
<dbReference type="InterPro" id="IPR013783">
    <property type="entry name" value="Ig-like_fold"/>
</dbReference>
<proteinExistence type="predicted"/>
<dbReference type="KEGG" id="bgt:106060455"/>
<dbReference type="Gene3D" id="2.60.40.10">
    <property type="entry name" value="Immunoglobulins"/>
    <property type="match status" value="2"/>
</dbReference>